<gene>
    <name evidence="1" type="ORF">GCM10011511_57640</name>
</gene>
<evidence type="ECO:0000313" key="1">
    <source>
        <dbReference type="EMBL" id="GGB26137.1"/>
    </source>
</evidence>
<sequence length="282" mass="32926">MDNFPPEYRLSVEESLRELGFSNASEIFETAKFEKDPVYDNHSQISLFDPSSNPNDISFHFIARPRIDDEGYSIQQVTASKEFRPHIHSMNTKTIEQSYAIFSGIPPKEYITHEMLLQMRHERNRQELSENKDLRKQLTKMGFDYDKLLAGTYEINTDAPAFKGVTIVHEELPILGDRPQNPKNISFVLHFRKLPKQLHHLDAIYTTVNRGRSAEGMSNPHIEYHHSNGKFPTKWEMIENLSKIMPQQYSTLSNAQQLLHLVNVTAQEKPMNVMRRFQLKRR</sequence>
<evidence type="ECO:0000313" key="2">
    <source>
        <dbReference type="Proteomes" id="UP000607559"/>
    </source>
</evidence>
<dbReference type="AlphaFoldDB" id="A0A8J2UJ53"/>
<dbReference type="Proteomes" id="UP000607559">
    <property type="component" value="Unassembled WGS sequence"/>
</dbReference>
<dbReference type="RefSeq" id="WP_188938296.1">
    <property type="nucleotide sequence ID" value="NZ_BMJC01000009.1"/>
</dbReference>
<reference evidence="1" key="2">
    <citation type="submission" date="2020-09" db="EMBL/GenBank/DDBJ databases">
        <authorList>
            <person name="Sun Q."/>
            <person name="Zhou Y."/>
        </authorList>
    </citation>
    <scope>NUCLEOTIDE SEQUENCE</scope>
    <source>
        <strain evidence="1">CGMCC 1.15448</strain>
    </source>
</reference>
<reference evidence="1" key="1">
    <citation type="journal article" date="2014" name="Int. J. Syst. Evol. Microbiol.">
        <title>Complete genome sequence of Corynebacterium casei LMG S-19264T (=DSM 44701T), isolated from a smear-ripened cheese.</title>
        <authorList>
            <consortium name="US DOE Joint Genome Institute (JGI-PGF)"/>
            <person name="Walter F."/>
            <person name="Albersmeier A."/>
            <person name="Kalinowski J."/>
            <person name="Ruckert C."/>
        </authorList>
    </citation>
    <scope>NUCLEOTIDE SEQUENCE</scope>
    <source>
        <strain evidence="1">CGMCC 1.15448</strain>
    </source>
</reference>
<name>A0A8J2UJ53_9BACT</name>
<accession>A0A8J2UJ53</accession>
<protein>
    <submittedName>
        <fullName evidence="1">Uncharacterized protein</fullName>
    </submittedName>
</protein>
<dbReference type="EMBL" id="BMJC01000009">
    <property type="protein sequence ID" value="GGB26137.1"/>
    <property type="molecule type" value="Genomic_DNA"/>
</dbReference>
<comment type="caution">
    <text evidence="1">The sequence shown here is derived from an EMBL/GenBank/DDBJ whole genome shotgun (WGS) entry which is preliminary data.</text>
</comment>
<keyword evidence="2" id="KW-1185">Reference proteome</keyword>
<organism evidence="1 2">
    <name type="scientific">Puia dinghuensis</name>
    <dbReference type="NCBI Taxonomy" id="1792502"/>
    <lineage>
        <taxon>Bacteria</taxon>
        <taxon>Pseudomonadati</taxon>
        <taxon>Bacteroidota</taxon>
        <taxon>Chitinophagia</taxon>
        <taxon>Chitinophagales</taxon>
        <taxon>Chitinophagaceae</taxon>
        <taxon>Puia</taxon>
    </lineage>
</organism>
<proteinExistence type="predicted"/>